<dbReference type="Pfam" id="PF23086">
    <property type="entry name" value="Tudor_Coilin"/>
    <property type="match status" value="1"/>
</dbReference>
<evidence type="ECO:0000313" key="3">
    <source>
        <dbReference type="EMBL" id="KAH3862186.1"/>
    </source>
</evidence>
<proteinExistence type="predicted"/>
<reference evidence="3" key="2">
    <citation type="submission" date="2020-11" db="EMBL/GenBank/DDBJ databases">
        <authorList>
            <person name="McCartney M.A."/>
            <person name="Auch B."/>
            <person name="Kono T."/>
            <person name="Mallez S."/>
            <person name="Becker A."/>
            <person name="Gohl D.M."/>
            <person name="Silverstein K.A.T."/>
            <person name="Koren S."/>
            <person name="Bechman K.B."/>
            <person name="Herman A."/>
            <person name="Abrahante J.E."/>
            <person name="Garbe J."/>
        </authorList>
    </citation>
    <scope>NUCLEOTIDE SEQUENCE</scope>
    <source>
        <strain evidence="3">Duluth1</strain>
        <tissue evidence="3">Whole animal</tissue>
    </source>
</reference>
<evidence type="ECO:0000256" key="1">
    <source>
        <dbReference type="SAM" id="MobiDB-lite"/>
    </source>
</evidence>
<sequence>MLKNGTDLTVGNQALNASHVDKVDSKQNSVDSASHGDKEESKQNSVDSAEETNDTCHTAEIHKRRRIRKRKRKNKKSVQVVDNLSNLTNNNSLNMVQEGDTFFGRLPDKLEPPKYYRAGYRNLKTYQAQPNLHRKFDSGSDVEEGSLEQYNFLSKPQQSDHSVDGHQLVDISWEDDMQNNTFTAIKIESSDTMYNSNNHNTHNAMLTDQTEYTNGHVEASISIPGQKIPATQWGRASNLSETSTPAEPVKLTQVTLGNGAALFTRQQAARPPNNELSKEQQLNDNAYNKSTIFKNDRKGNPVEPESPCHFPATRTAQSLCTPENVWKVPDKKANNNSAIQEFMHALASPFASEMHVPSGSPVPVKSNNNPQSLVNTDVGVDTNAANFYKLPPLVGIPSVGDKIVYKILEISASCTPEVSDFKVAIVTKVNDNQMIELHNQQQTQGNVINKFHVEMEDEDAILTNFQQPQDIACLHVSSLLDARMFERA</sequence>
<feature type="compositionally biased region" description="Basic residues" evidence="1">
    <location>
        <begin position="62"/>
        <end position="76"/>
    </location>
</feature>
<evidence type="ECO:0000313" key="4">
    <source>
        <dbReference type="Proteomes" id="UP000828390"/>
    </source>
</evidence>
<dbReference type="EMBL" id="JAIWYP010000002">
    <property type="protein sequence ID" value="KAH3862186.1"/>
    <property type="molecule type" value="Genomic_DNA"/>
</dbReference>
<feature type="domain" description="Coilin tudor" evidence="2">
    <location>
        <begin position="385"/>
        <end position="486"/>
    </location>
</feature>
<keyword evidence="4" id="KW-1185">Reference proteome</keyword>
<dbReference type="InterPro" id="IPR056398">
    <property type="entry name" value="Tudor_Coilin"/>
</dbReference>
<feature type="compositionally biased region" description="Polar residues" evidence="1">
    <location>
        <begin position="1"/>
        <end position="16"/>
    </location>
</feature>
<evidence type="ECO:0000259" key="2">
    <source>
        <dbReference type="Pfam" id="PF23086"/>
    </source>
</evidence>
<organism evidence="3 4">
    <name type="scientific">Dreissena polymorpha</name>
    <name type="common">Zebra mussel</name>
    <name type="synonym">Mytilus polymorpha</name>
    <dbReference type="NCBI Taxonomy" id="45954"/>
    <lineage>
        <taxon>Eukaryota</taxon>
        <taxon>Metazoa</taxon>
        <taxon>Spiralia</taxon>
        <taxon>Lophotrochozoa</taxon>
        <taxon>Mollusca</taxon>
        <taxon>Bivalvia</taxon>
        <taxon>Autobranchia</taxon>
        <taxon>Heteroconchia</taxon>
        <taxon>Euheterodonta</taxon>
        <taxon>Imparidentia</taxon>
        <taxon>Neoheterodontei</taxon>
        <taxon>Myida</taxon>
        <taxon>Dreissenoidea</taxon>
        <taxon>Dreissenidae</taxon>
        <taxon>Dreissena</taxon>
    </lineage>
</organism>
<protein>
    <recommendedName>
        <fullName evidence="2">Coilin tudor domain-containing protein</fullName>
    </recommendedName>
</protein>
<dbReference type="Proteomes" id="UP000828390">
    <property type="component" value="Unassembled WGS sequence"/>
</dbReference>
<reference evidence="3" key="1">
    <citation type="journal article" date="2019" name="bioRxiv">
        <title>The Genome of the Zebra Mussel, Dreissena polymorpha: A Resource for Invasive Species Research.</title>
        <authorList>
            <person name="McCartney M.A."/>
            <person name="Auch B."/>
            <person name="Kono T."/>
            <person name="Mallez S."/>
            <person name="Zhang Y."/>
            <person name="Obille A."/>
            <person name="Becker A."/>
            <person name="Abrahante J.E."/>
            <person name="Garbe J."/>
            <person name="Badalamenti J.P."/>
            <person name="Herman A."/>
            <person name="Mangelson H."/>
            <person name="Liachko I."/>
            <person name="Sullivan S."/>
            <person name="Sone E.D."/>
            <person name="Koren S."/>
            <person name="Silverstein K.A.T."/>
            <person name="Beckman K.B."/>
            <person name="Gohl D.M."/>
        </authorList>
    </citation>
    <scope>NUCLEOTIDE SEQUENCE</scope>
    <source>
        <strain evidence="3">Duluth1</strain>
        <tissue evidence="3">Whole animal</tissue>
    </source>
</reference>
<gene>
    <name evidence="3" type="ORF">DPMN_025152</name>
</gene>
<name>A0A9D4RBE8_DREPO</name>
<accession>A0A9D4RBE8</accession>
<feature type="region of interest" description="Disordered" evidence="1">
    <location>
        <begin position="1"/>
        <end position="83"/>
    </location>
</feature>
<comment type="caution">
    <text evidence="3">The sequence shown here is derived from an EMBL/GenBank/DDBJ whole genome shotgun (WGS) entry which is preliminary data.</text>
</comment>
<dbReference type="AlphaFoldDB" id="A0A9D4RBE8"/>